<dbReference type="EMBL" id="CAJMXA010001962">
    <property type="protein sequence ID" value="CAE6473416.1"/>
    <property type="molecule type" value="Genomic_DNA"/>
</dbReference>
<evidence type="ECO:0000256" key="2">
    <source>
        <dbReference type="ARBA" id="ARBA00022723"/>
    </source>
</evidence>
<keyword evidence="3" id="KW-0863">Zinc-finger</keyword>
<dbReference type="SUPFAM" id="SSF53098">
    <property type="entry name" value="Ribonuclease H-like"/>
    <property type="match status" value="1"/>
</dbReference>
<evidence type="ECO:0000256" key="1">
    <source>
        <dbReference type="ARBA" id="ARBA00004123"/>
    </source>
</evidence>
<dbReference type="PANTHER" id="PTHR46481:SF10">
    <property type="entry name" value="ZINC FINGER BED DOMAIN-CONTAINING PROTEIN 39"/>
    <property type="match status" value="1"/>
</dbReference>
<dbReference type="PANTHER" id="PTHR46481">
    <property type="entry name" value="ZINC FINGER BED DOMAIN-CONTAINING PROTEIN 4"/>
    <property type="match status" value="1"/>
</dbReference>
<evidence type="ECO:0000313" key="8">
    <source>
        <dbReference type="Proteomes" id="UP000663853"/>
    </source>
</evidence>
<evidence type="ECO:0000256" key="5">
    <source>
        <dbReference type="ARBA" id="ARBA00023242"/>
    </source>
</evidence>
<name>A0A8H3C3U4_9AGAM</name>
<evidence type="ECO:0008006" key="9">
    <source>
        <dbReference type="Google" id="ProtNLM"/>
    </source>
</evidence>
<keyword evidence="4" id="KW-0862">Zinc</keyword>
<dbReference type="Proteomes" id="UP000663853">
    <property type="component" value="Unassembled WGS sequence"/>
</dbReference>
<feature type="compositionally biased region" description="Polar residues" evidence="6">
    <location>
        <begin position="330"/>
        <end position="343"/>
    </location>
</feature>
<dbReference type="GO" id="GO:0008270">
    <property type="term" value="F:zinc ion binding"/>
    <property type="evidence" value="ECO:0007669"/>
    <property type="project" value="UniProtKB-KW"/>
</dbReference>
<comment type="caution">
    <text evidence="7">The sequence shown here is derived from an EMBL/GenBank/DDBJ whole genome shotgun (WGS) entry which is preliminary data.</text>
</comment>
<comment type="subcellular location">
    <subcellularLocation>
        <location evidence="1">Nucleus</location>
    </subcellularLocation>
</comment>
<dbReference type="GO" id="GO:0005634">
    <property type="term" value="C:nucleus"/>
    <property type="evidence" value="ECO:0007669"/>
    <property type="project" value="UniProtKB-SubCell"/>
</dbReference>
<evidence type="ECO:0000313" key="7">
    <source>
        <dbReference type="EMBL" id="CAE6473416.1"/>
    </source>
</evidence>
<keyword evidence="2" id="KW-0479">Metal-binding</keyword>
<gene>
    <name evidence="7" type="ORF">RDB_LOCUS77988</name>
</gene>
<organism evidence="7 8">
    <name type="scientific">Rhizoctonia solani</name>
    <dbReference type="NCBI Taxonomy" id="456999"/>
    <lineage>
        <taxon>Eukaryota</taxon>
        <taxon>Fungi</taxon>
        <taxon>Dikarya</taxon>
        <taxon>Basidiomycota</taxon>
        <taxon>Agaricomycotina</taxon>
        <taxon>Agaricomycetes</taxon>
        <taxon>Cantharellales</taxon>
        <taxon>Ceratobasidiaceae</taxon>
        <taxon>Rhizoctonia</taxon>
    </lineage>
</organism>
<dbReference type="AlphaFoldDB" id="A0A8H3C3U4"/>
<sequence length="734" mass="81983">MVLYEGMTAAEIKKLSDAEVWSWPDDIIIAASRAKWRAPIYGHYTLSLRRDIDKLGGRTIWFVLTCKTNPVRHKPQSRRRGDDSSGTKKFNDTANKCNIQCNRIEGAEETVSGVREFSLARFRALLALWCARNHRPFEMISDDLLVAIVNELRPGTALPDPTTLSRDIQSLYQRNMQAIRHYFQGIDYIHLAMDGWTAPTSRSYLGVVIIWETAGKLRRAILEFIQLTKRHTGEYLAQKTEECLNKYGLGPKLLTVCMDNASNNNTFTTELQKLFPSFGGPKFRSRCGAHITNLMAKAYLSIFSKPSTRKRGPPTTDVVPAPPAKRRRGNGNSVEAANAQSLEESPIDGDIEIDSVEGPVDDIDEDKAEYDTFTVKASVTAAFSEAEKSLGIKISESDRQMAQQLLPKISGLANRAKNSPVVQHKFEQYAASIPGLSRSPHPSLPCSVATRWNTELTCIRGHVQKRAAVKQLTADRDLSLREYQLTDPQWELSAQLVSELRLFERLTLLFSETQVPLIHQVIPALMKLRDRLQSTVKSPTPGLHPLLQVAAFASLKVFDKYMRLFEDASIYWVAIAHHAATSHQLSPSAINTMADPNAPLSYTASSKGDIVFDSENRLISITLHDDKGTYTFTTDNSPTGKKYLHNGVLFYHNIREVADGTAYHYDFWTGRDFAFVNLYVEGTPVPSTILVSAYSEDKNPIPDKVNESGDGTWGFKAQVSAIERAKARAGPLSE</sequence>
<proteinExistence type="predicted"/>
<evidence type="ECO:0000256" key="4">
    <source>
        <dbReference type="ARBA" id="ARBA00022833"/>
    </source>
</evidence>
<protein>
    <recommendedName>
        <fullName evidence="9">AC transposase</fullName>
    </recommendedName>
</protein>
<keyword evidence="5" id="KW-0539">Nucleus</keyword>
<feature type="region of interest" description="Disordered" evidence="6">
    <location>
        <begin position="305"/>
        <end position="343"/>
    </location>
</feature>
<evidence type="ECO:0000256" key="6">
    <source>
        <dbReference type="SAM" id="MobiDB-lite"/>
    </source>
</evidence>
<dbReference type="InterPro" id="IPR012337">
    <property type="entry name" value="RNaseH-like_sf"/>
</dbReference>
<accession>A0A8H3C3U4</accession>
<evidence type="ECO:0000256" key="3">
    <source>
        <dbReference type="ARBA" id="ARBA00022771"/>
    </source>
</evidence>
<dbReference type="InterPro" id="IPR052035">
    <property type="entry name" value="ZnF_BED_domain_contain"/>
</dbReference>
<reference evidence="7" key="1">
    <citation type="submission" date="2021-01" db="EMBL/GenBank/DDBJ databases">
        <authorList>
            <person name="Kaushik A."/>
        </authorList>
    </citation>
    <scope>NUCLEOTIDE SEQUENCE</scope>
    <source>
        <strain evidence="7">AG6-10EEA</strain>
    </source>
</reference>